<dbReference type="Gene3D" id="3.40.1350.140">
    <property type="entry name" value="MepB-like"/>
    <property type="match status" value="1"/>
</dbReference>
<dbReference type="Pfam" id="PF08877">
    <property type="entry name" value="MepB-like"/>
    <property type="match status" value="1"/>
</dbReference>
<dbReference type="AlphaFoldDB" id="A0A1G5ICD9"/>
<evidence type="ECO:0000256" key="1">
    <source>
        <dbReference type="SAM" id="MobiDB-lite"/>
    </source>
</evidence>
<dbReference type="PIRSF" id="PIRSF032285">
    <property type="entry name" value="UCP032285"/>
    <property type="match status" value="1"/>
</dbReference>
<evidence type="ECO:0008006" key="4">
    <source>
        <dbReference type="Google" id="ProtNLM"/>
    </source>
</evidence>
<accession>A0A1G5ICD9</accession>
<gene>
    <name evidence="2" type="ORF">SAMN02927923_02210</name>
</gene>
<dbReference type="EMBL" id="FMVJ01000005">
    <property type="protein sequence ID" value="SCY73772.1"/>
    <property type="molecule type" value="Genomic_DNA"/>
</dbReference>
<keyword evidence="3" id="KW-1185">Reference proteome</keyword>
<evidence type="ECO:0000313" key="3">
    <source>
        <dbReference type="Proteomes" id="UP000199569"/>
    </source>
</evidence>
<organism evidence="2 3">
    <name type="scientific">Microvirga guangxiensis</name>
    <dbReference type="NCBI Taxonomy" id="549386"/>
    <lineage>
        <taxon>Bacteria</taxon>
        <taxon>Pseudomonadati</taxon>
        <taxon>Pseudomonadota</taxon>
        <taxon>Alphaproteobacteria</taxon>
        <taxon>Hyphomicrobiales</taxon>
        <taxon>Methylobacteriaceae</taxon>
        <taxon>Microvirga</taxon>
    </lineage>
</organism>
<dbReference type="InterPro" id="IPR038231">
    <property type="entry name" value="MepB-like_sf"/>
</dbReference>
<protein>
    <recommendedName>
        <fullName evidence="4">MepB protein</fullName>
    </recommendedName>
</protein>
<sequence>MNIHPDFTVAADRVYAPLGLECSALQTEPESAEYGACRFNLGERSLVFRASKITPTKIGQFVTCWKRVGNGPILPLDTSDPFDLLVVSCRSALHFGQFVFPKSALRESGIVSEKGKGGKRGIRVYPPWDEPTSRQAERTQQWQSAYFLRIENAALDEIRARELYCAE</sequence>
<reference evidence="2 3" key="1">
    <citation type="submission" date="2016-10" db="EMBL/GenBank/DDBJ databases">
        <authorList>
            <person name="de Groot N.N."/>
        </authorList>
    </citation>
    <scope>NUCLEOTIDE SEQUENCE [LARGE SCALE GENOMIC DNA]</scope>
    <source>
        <strain evidence="2 3">CGMCC 1.7666</strain>
    </source>
</reference>
<name>A0A1G5ICD9_9HYPH</name>
<dbReference type="Proteomes" id="UP000199569">
    <property type="component" value="Unassembled WGS sequence"/>
</dbReference>
<dbReference type="InterPro" id="IPR011235">
    <property type="entry name" value="MepB-like"/>
</dbReference>
<proteinExistence type="predicted"/>
<dbReference type="OrthoDB" id="4954833at2"/>
<feature type="region of interest" description="Disordered" evidence="1">
    <location>
        <begin position="115"/>
        <end position="135"/>
    </location>
</feature>
<evidence type="ECO:0000313" key="2">
    <source>
        <dbReference type="EMBL" id="SCY73772.1"/>
    </source>
</evidence>
<dbReference type="RefSeq" id="WP_091134237.1">
    <property type="nucleotide sequence ID" value="NZ_FMVJ01000005.1"/>
</dbReference>